<accession>A0ABT5F4B7</accession>
<keyword evidence="2" id="KW-0378">Hydrolase</keyword>
<dbReference type="Proteomes" id="UP001221411">
    <property type="component" value="Unassembled WGS sequence"/>
</dbReference>
<dbReference type="Gene3D" id="2.40.10.120">
    <property type="match status" value="1"/>
</dbReference>
<organism evidence="2 3">
    <name type="scientific">Polyangium mundeleinium</name>
    <dbReference type="NCBI Taxonomy" id="2995306"/>
    <lineage>
        <taxon>Bacteria</taxon>
        <taxon>Pseudomonadati</taxon>
        <taxon>Myxococcota</taxon>
        <taxon>Polyangia</taxon>
        <taxon>Polyangiales</taxon>
        <taxon>Polyangiaceae</taxon>
        <taxon>Polyangium</taxon>
    </lineage>
</organism>
<dbReference type="Pfam" id="PF13365">
    <property type="entry name" value="Trypsin_2"/>
    <property type="match status" value="1"/>
</dbReference>
<dbReference type="InterPro" id="IPR009003">
    <property type="entry name" value="Peptidase_S1_PA"/>
</dbReference>
<evidence type="ECO:0000313" key="3">
    <source>
        <dbReference type="Proteomes" id="UP001221411"/>
    </source>
</evidence>
<dbReference type="SUPFAM" id="SSF50494">
    <property type="entry name" value="Trypsin-like serine proteases"/>
    <property type="match status" value="1"/>
</dbReference>
<name>A0ABT5F4B7_9BACT</name>
<evidence type="ECO:0000313" key="2">
    <source>
        <dbReference type="EMBL" id="MDC0748943.1"/>
    </source>
</evidence>
<proteinExistence type="predicted"/>
<protein>
    <submittedName>
        <fullName evidence="2">Serine protease</fullName>
    </submittedName>
</protein>
<dbReference type="EMBL" id="JAQNDO010000001">
    <property type="protein sequence ID" value="MDC0748943.1"/>
    <property type="molecule type" value="Genomic_DNA"/>
</dbReference>
<dbReference type="RefSeq" id="WP_271928254.1">
    <property type="nucleotide sequence ID" value="NZ_JAQNDO010000001.1"/>
</dbReference>
<keyword evidence="2" id="KW-0645">Protease</keyword>
<reference evidence="2 3" key="1">
    <citation type="submission" date="2022-11" db="EMBL/GenBank/DDBJ databases">
        <title>Minimal conservation of predation-associated metabolite biosynthetic gene clusters underscores biosynthetic potential of Myxococcota including descriptions for ten novel species: Archangium lansinium sp. nov., Myxococcus landrumus sp. nov., Nannocystis bai.</title>
        <authorList>
            <person name="Ahearne A."/>
            <person name="Stevens C."/>
            <person name="Dowd S."/>
        </authorList>
    </citation>
    <scope>NUCLEOTIDE SEQUENCE [LARGE SCALE GENOMIC DNA]</scope>
    <source>
        <strain evidence="2 3">RJM3</strain>
    </source>
</reference>
<feature type="region of interest" description="Disordered" evidence="1">
    <location>
        <begin position="167"/>
        <end position="186"/>
    </location>
</feature>
<keyword evidence="3" id="KW-1185">Reference proteome</keyword>
<gene>
    <name evidence="2" type="ORF">POL67_46880</name>
</gene>
<comment type="caution">
    <text evidence="2">The sequence shown here is derived from an EMBL/GenBank/DDBJ whole genome shotgun (WGS) entry which is preliminary data.</text>
</comment>
<dbReference type="GO" id="GO:0008233">
    <property type="term" value="F:peptidase activity"/>
    <property type="evidence" value="ECO:0007669"/>
    <property type="project" value="UniProtKB-KW"/>
</dbReference>
<dbReference type="GO" id="GO:0006508">
    <property type="term" value="P:proteolysis"/>
    <property type="evidence" value="ECO:0007669"/>
    <property type="project" value="UniProtKB-KW"/>
</dbReference>
<sequence length="373" mass="40187">MTTSNRAIKTFLQANSAAPSLRSGGVDRAARSFLVADEEIERIEAMVVAKQPDLPLLLLRADATYEPIAEEIRHHRAYQHVPRSLVGPSGELQGLLALQALVPQIQKENEPTWRPELVEELSGAAKQLLDIEVPADLVEVYRLARKTRGDAVKALLDADLFPREGPRSDPRIDTVKKGLPGRDDRGSEWADSVVQVTANGLKPKVGSGVFLGSYLVLTAAHVVVGAHSVTVGSPRLGRSFRVRDVKVHPGFSQGRVDCDYALIEVEHAPGLGVWRKRDFGASGGRHSVVRYGFPTSGSRFGEGSVERIGNGRAFFSDDLTVPPGASGGGLFHASGDKVYLVGITTNDDTPTGPNKSYVGLALSGMYELLPEKQ</sequence>
<evidence type="ECO:0000256" key="1">
    <source>
        <dbReference type="SAM" id="MobiDB-lite"/>
    </source>
</evidence>